<gene>
    <name evidence="1" type="ordered locus">TKWG_18400</name>
</gene>
<name>I3UEV6_ADVKW</name>
<dbReference type="KEGG" id="aka:TKWG_18400"/>
<proteinExistence type="predicted"/>
<dbReference type="EMBL" id="CP003555">
    <property type="protein sequence ID" value="AFK63544.1"/>
    <property type="molecule type" value="Genomic_DNA"/>
</dbReference>
<evidence type="ECO:0000313" key="2">
    <source>
        <dbReference type="Proteomes" id="UP000005267"/>
    </source>
</evidence>
<sequence>MFDSMQQYIAVLAWCKDNCDLAPQLRGIWTHGAAFASALQ</sequence>
<dbReference type="AlphaFoldDB" id="I3UEV6"/>
<dbReference type="Proteomes" id="UP000005267">
    <property type="component" value="Chromosome"/>
</dbReference>
<dbReference type="HOGENOM" id="CLU_3283656_0_0_4"/>
<keyword evidence="2" id="KW-1185">Reference proteome</keyword>
<evidence type="ECO:0000313" key="1">
    <source>
        <dbReference type="EMBL" id="AFK63544.1"/>
    </source>
</evidence>
<organism evidence="1 2">
    <name type="scientific">Advenella kashmirensis (strain DSM 17095 / LMG 22695 / WT001)</name>
    <name type="common">Tetrathiobacter kashmirensis</name>
    <dbReference type="NCBI Taxonomy" id="1036672"/>
    <lineage>
        <taxon>Bacteria</taxon>
        <taxon>Pseudomonadati</taxon>
        <taxon>Pseudomonadota</taxon>
        <taxon>Betaproteobacteria</taxon>
        <taxon>Burkholderiales</taxon>
        <taxon>Alcaligenaceae</taxon>
    </lineage>
</organism>
<dbReference type="STRING" id="1036672.TKWG_18400"/>
<protein>
    <submittedName>
        <fullName evidence="1">Uncharacterized protein</fullName>
    </submittedName>
</protein>
<reference evidence="2" key="2">
    <citation type="journal article" date="2013" name="PLoS ONE">
        <title>Genome implosion elicits host-confinement in Alcaligenaceae: evidence from the comparative genomics of Tetrathiobacter kashmirensis, a pathogen in the making.</title>
        <authorList>
            <person name="Ghosh W."/>
            <person name="Alam M."/>
            <person name="Roy C."/>
            <person name="Pyne P."/>
            <person name="George A."/>
            <person name="Chakraborty R."/>
            <person name="Majumder S."/>
            <person name="Agarwal A."/>
            <person name="Chakraborty S."/>
            <person name="Majumdar S."/>
            <person name="Gupta S.K."/>
        </authorList>
    </citation>
    <scope>NUCLEOTIDE SEQUENCE [LARGE SCALE GENOMIC DNA]</scope>
    <source>
        <strain evidence="2">WT001</strain>
    </source>
</reference>
<accession>I3UEV6</accession>
<reference evidence="1 2" key="1">
    <citation type="journal article" date="2011" name="J. Bacteriol.">
        <title>Whole-genome shotgun sequencing of the sulfur-oxidizing chemoautotroph Tetrathiobacter kashmirensis.</title>
        <authorList>
            <person name="Ghosh W."/>
            <person name="George A."/>
            <person name="Agarwal A."/>
            <person name="Raj P."/>
            <person name="Alam M."/>
            <person name="Pyne P."/>
            <person name="Das Gupta S.K."/>
        </authorList>
    </citation>
    <scope>NUCLEOTIDE SEQUENCE [LARGE SCALE GENOMIC DNA]</scope>
    <source>
        <strain evidence="1 2">WT001</strain>
    </source>
</reference>